<proteinExistence type="predicted"/>
<keyword evidence="2" id="KW-0732">Signal</keyword>
<feature type="signal peptide" evidence="2">
    <location>
        <begin position="1"/>
        <end position="43"/>
    </location>
</feature>
<dbReference type="AlphaFoldDB" id="S3BDU1"/>
<feature type="chain" id="PRO_5004517749" evidence="2">
    <location>
        <begin position="44"/>
        <end position="79"/>
    </location>
</feature>
<evidence type="ECO:0000256" key="1">
    <source>
        <dbReference type="SAM" id="MobiDB-lite"/>
    </source>
</evidence>
<gene>
    <name evidence="3" type="ORF">HMPREF1476_01635</name>
</gene>
<name>S3BDU1_9BURK</name>
<evidence type="ECO:0000313" key="4">
    <source>
        <dbReference type="Proteomes" id="UP000014400"/>
    </source>
</evidence>
<dbReference type="STRING" id="1203554.HMPREF1476_01635"/>
<evidence type="ECO:0000313" key="3">
    <source>
        <dbReference type="EMBL" id="EPD98596.1"/>
    </source>
</evidence>
<dbReference type="EMBL" id="ATCF01000022">
    <property type="protein sequence ID" value="EPD98596.1"/>
    <property type="molecule type" value="Genomic_DNA"/>
</dbReference>
<dbReference type="RefSeq" id="WP_016474822.1">
    <property type="nucleotide sequence ID" value="NZ_KE150480.1"/>
</dbReference>
<protein>
    <submittedName>
        <fullName evidence="3">Uncharacterized protein</fullName>
    </submittedName>
</protein>
<dbReference type="eggNOG" id="ENOG5032QNX">
    <property type="taxonomic scope" value="Bacteria"/>
</dbReference>
<dbReference type="Proteomes" id="UP000014400">
    <property type="component" value="Unassembled WGS sequence"/>
</dbReference>
<organism evidence="3 4">
    <name type="scientific">Sutterella wadsworthensis HGA0223</name>
    <dbReference type="NCBI Taxonomy" id="1203554"/>
    <lineage>
        <taxon>Bacteria</taxon>
        <taxon>Pseudomonadati</taxon>
        <taxon>Pseudomonadota</taxon>
        <taxon>Betaproteobacteria</taxon>
        <taxon>Burkholderiales</taxon>
        <taxon>Sutterellaceae</taxon>
        <taxon>Sutterella</taxon>
    </lineage>
</organism>
<feature type="compositionally biased region" description="Pro residues" evidence="1">
    <location>
        <begin position="66"/>
        <end position="79"/>
    </location>
</feature>
<dbReference type="HOGENOM" id="CLU_2604747_0_0_4"/>
<keyword evidence="4" id="KW-1185">Reference proteome</keyword>
<comment type="caution">
    <text evidence="3">The sequence shown here is derived from an EMBL/GenBank/DDBJ whole genome shotgun (WGS) entry which is preliminary data.</text>
</comment>
<accession>S3BDU1</accession>
<sequence length="79" mass="7965">MKKRFAAAAGSGSGFRRSLGALALMLTCGVFAAFSALPSPALAGPPPGMHHPGPGFGGPGHRPGFRPGPPPPPPRYHRG</sequence>
<reference evidence="3 4" key="1">
    <citation type="submission" date="2013-04" db="EMBL/GenBank/DDBJ databases">
        <title>The Genome Sequence of Sutterella wadsworthensis HGA0223.</title>
        <authorList>
            <consortium name="The Broad Institute Genomics Platform"/>
            <person name="Earl A."/>
            <person name="Ward D."/>
            <person name="Feldgarden M."/>
            <person name="Gevers D."/>
            <person name="Schmidt T.M."/>
            <person name="Dover J."/>
            <person name="Dai D."/>
            <person name="Walker B."/>
            <person name="Young S."/>
            <person name="Zeng Q."/>
            <person name="Gargeya S."/>
            <person name="Fitzgerald M."/>
            <person name="Haas B."/>
            <person name="Abouelleil A."/>
            <person name="Allen A.W."/>
            <person name="Alvarado L."/>
            <person name="Arachchi H.M."/>
            <person name="Berlin A.M."/>
            <person name="Chapman S.B."/>
            <person name="Gainer-Dewar J."/>
            <person name="Goldberg J."/>
            <person name="Griggs A."/>
            <person name="Gujja S."/>
            <person name="Hansen M."/>
            <person name="Howarth C."/>
            <person name="Imamovic A."/>
            <person name="Ireland A."/>
            <person name="Larimer J."/>
            <person name="McCowan C."/>
            <person name="Murphy C."/>
            <person name="Pearson M."/>
            <person name="Poon T.W."/>
            <person name="Priest M."/>
            <person name="Roberts A."/>
            <person name="Saif S."/>
            <person name="Shea T."/>
            <person name="Sisk P."/>
            <person name="Sykes S."/>
            <person name="Wortman J."/>
            <person name="Nusbaum C."/>
            <person name="Birren B."/>
        </authorList>
    </citation>
    <scope>NUCLEOTIDE SEQUENCE [LARGE SCALE GENOMIC DNA]</scope>
    <source>
        <strain evidence="3 4">HGA0223</strain>
    </source>
</reference>
<feature type="region of interest" description="Disordered" evidence="1">
    <location>
        <begin position="41"/>
        <end position="79"/>
    </location>
</feature>
<evidence type="ECO:0000256" key="2">
    <source>
        <dbReference type="SAM" id="SignalP"/>
    </source>
</evidence>